<feature type="binding site" evidence="9 11">
    <location>
        <position position="10"/>
    </location>
    <ligand>
        <name>substrate</name>
    </ligand>
</feature>
<dbReference type="InterPro" id="IPR011060">
    <property type="entry name" value="RibuloseP-bd_barrel"/>
</dbReference>
<keyword evidence="5 9" id="KW-0665">Pyrimidine biosynthesis</keyword>
<evidence type="ECO:0000256" key="10">
    <source>
        <dbReference type="PIRSR" id="PIRSR614732-1"/>
    </source>
</evidence>
<evidence type="ECO:0000313" key="15">
    <source>
        <dbReference type="Proteomes" id="UP000321400"/>
    </source>
</evidence>
<dbReference type="UniPathway" id="UPA00070">
    <property type="reaction ID" value="UER00120"/>
</dbReference>
<dbReference type="SUPFAM" id="SSF51366">
    <property type="entry name" value="Ribulose-phoshate binding barrel"/>
    <property type="match status" value="1"/>
</dbReference>
<evidence type="ECO:0000256" key="1">
    <source>
        <dbReference type="ARBA" id="ARBA00002356"/>
    </source>
</evidence>
<dbReference type="GO" id="GO:0006207">
    <property type="term" value="P:'de novo' pyrimidine nucleobase biosynthetic process"/>
    <property type="evidence" value="ECO:0007669"/>
    <property type="project" value="InterPro"/>
</dbReference>
<reference evidence="14 15" key="1">
    <citation type="submission" date="2019-07" db="EMBL/GenBank/DDBJ databases">
        <title>Whole genome shotgun sequence of Halolactibacillus alkaliphilus NBRC 103919.</title>
        <authorList>
            <person name="Hosoyama A."/>
            <person name="Uohara A."/>
            <person name="Ohji S."/>
            <person name="Ichikawa N."/>
        </authorList>
    </citation>
    <scope>NUCLEOTIDE SEQUENCE [LARGE SCALE GENOMIC DNA]</scope>
    <source>
        <strain evidence="14 15">NBRC 103919</strain>
    </source>
</reference>
<protein>
    <recommendedName>
        <fullName evidence="9">Orotidine 5'-phosphate decarboxylase</fullName>
        <ecNumber evidence="9">4.1.1.23</ecNumber>
    </recommendedName>
    <alternativeName>
        <fullName evidence="9">OMP decarboxylase</fullName>
        <shortName evidence="9">OMPDCase</shortName>
        <shortName evidence="9">OMPdecase</shortName>
    </alternativeName>
</protein>
<dbReference type="NCBIfam" id="NF001273">
    <property type="entry name" value="PRK00230.1"/>
    <property type="match status" value="1"/>
</dbReference>
<dbReference type="RefSeq" id="WP_089799454.1">
    <property type="nucleotide sequence ID" value="NZ_BJYE01000002.1"/>
</dbReference>
<dbReference type="HAMAP" id="MF_01200_B">
    <property type="entry name" value="OMPdecase_type1_B"/>
    <property type="match status" value="1"/>
</dbReference>
<feature type="active site" description="Proton donor" evidence="9">
    <location>
        <position position="61"/>
    </location>
</feature>
<dbReference type="NCBIfam" id="TIGR01740">
    <property type="entry name" value="pyrF"/>
    <property type="match status" value="1"/>
</dbReference>
<comment type="pathway">
    <text evidence="2 9 12">Pyrimidine metabolism; UMP biosynthesis via de novo pathway; UMP from orotate: step 2/2.</text>
</comment>
<feature type="active site" description="For OMPdecase activity" evidence="10">
    <location>
        <position position="61"/>
    </location>
</feature>
<dbReference type="STRING" id="442899.SAMN05720591_10254"/>
<dbReference type="InterPro" id="IPR047596">
    <property type="entry name" value="OMPdecase_bac"/>
</dbReference>
<dbReference type="FunFam" id="3.20.20.70:FF:000015">
    <property type="entry name" value="Orotidine 5'-phosphate decarboxylase"/>
    <property type="match status" value="1"/>
</dbReference>
<evidence type="ECO:0000256" key="5">
    <source>
        <dbReference type="ARBA" id="ARBA00022975"/>
    </source>
</evidence>
<evidence type="ECO:0000256" key="8">
    <source>
        <dbReference type="ARBA" id="ARBA00061012"/>
    </source>
</evidence>
<feature type="binding site" evidence="9 11">
    <location>
        <position position="211"/>
    </location>
    <ligand>
        <name>substrate</name>
    </ligand>
</feature>
<dbReference type="Gene3D" id="3.20.20.70">
    <property type="entry name" value="Aldolase class I"/>
    <property type="match status" value="1"/>
</dbReference>
<dbReference type="InterPro" id="IPR018089">
    <property type="entry name" value="OMPdecase_AS"/>
</dbReference>
<comment type="similarity">
    <text evidence="8 9">Belongs to the OMP decarboxylase family. Type 1 subfamily.</text>
</comment>
<evidence type="ECO:0000256" key="7">
    <source>
        <dbReference type="ARBA" id="ARBA00049157"/>
    </source>
</evidence>
<dbReference type="AlphaFoldDB" id="A0A511WX76"/>
<feature type="binding site" evidence="9 11">
    <location>
        <position position="120"/>
    </location>
    <ligand>
        <name>substrate</name>
    </ligand>
</feature>
<feature type="binding site" evidence="9 11">
    <location>
        <position position="182"/>
    </location>
    <ligand>
        <name>substrate</name>
    </ligand>
</feature>
<comment type="subunit">
    <text evidence="3 9">Homodimer.</text>
</comment>
<evidence type="ECO:0000256" key="6">
    <source>
        <dbReference type="ARBA" id="ARBA00023239"/>
    </source>
</evidence>
<dbReference type="OrthoDB" id="9806203at2"/>
<dbReference type="InterPro" id="IPR013785">
    <property type="entry name" value="Aldolase_TIM"/>
</dbReference>
<gene>
    <name evidence="9 14" type="primary">pyrF</name>
    <name evidence="14" type="ORF">HAL01_01880</name>
</gene>
<evidence type="ECO:0000313" key="14">
    <source>
        <dbReference type="EMBL" id="GEN55724.1"/>
    </source>
</evidence>
<feature type="binding site" evidence="9">
    <location>
        <begin position="59"/>
        <end position="68"/>
    </location>
    <ligand>
        <name>substrate</name>
    </ligand>
</feature>
<keyword evidence="15" id="KW-1185">Reference proteome</keyword>
<dbReference type="GO" id="GO:0044205">
    <property type="term" value="P:'de novo' UMP biosynthetic process"/>
    <property type="evidence" value="ECO:0007669"/>
    <property type="project" value="UniProtKB-UniRule"/>
</dbReference>
<comment type="caution">
    <text evidence="14">The sequence shown here is derived from an EMBL/GenBank/DDBJ whole genome shotgun (WGS) entry which is preliminary data.</text>
</comment>
<dbReference type="PROSITE" id="PS00156">
    <property type="entry name" value="OMPDECASE"/>
    <property type="match status" value="1"/>
</dbReference>
<dbReference type="SMART" id="SM00934">
    <property type="entry name" value="OMPdecase"/>
    <property type="match status" value="1"/>
</dbReference>
<dbReference type="InterPro" id="IPR001754">
    <property type="entry name" value="OMPdeCOase_dom"/>
</dbReference>
<comment type="catalytic activity">
    <reaction evidence="7 9 12">
        <text>orotidine 5'-phosphate + H(+) = UMP + CO2</text>
        <dbReference type="Rhea" id="RHEA:11596"/>
        <dbReference type="ChEBI" id="CHEBI:15378"/>
        <dbReference type="ChEBI" id="CHEBI:16526"/>
        <dbReference type="ChEBI" id="CHEBI:57538"/>
        <dbReference type="ChEBI" id="CHEBI:57865"/>
        <dbReference type="EC" id="4.1.1.23"/>
    </reaction>
</comment>
<comment type="function">
    <text evidence="1 9">Catalyzes the decarboxylation of orotidine 5'-monophosphate (OMP) to uridine 5'-monophosphate (UMP).</text>
</comment>
<feature type="active site" description="For OMPdecase activity" evidence="10">
    <location>
        <position position="64"/>
    </location>
</feature>
<proteinExistence type="inferred from homology"/>
<keyword evidence="4 9" id="KW-0210">Decarboxylase</keyword>
<keyword evidence="6 9" id="KW-0456">Lyase</keyword>
<evidence type="ECO:0000259" key="13">
    <source>
        <dbReference type="SMART" id="SM00934"/>
    </source>
</evidence>
<dbReference type="EMBL" id="BJYE01000002">
    <property type="protein sequence ID" value="GEN55724.1"/>
    <property type="molecule type" value="Genomic_DNA"/>
</dbReference>
<feature type="binding site" evidence="9 11">
    <location>
        <position position="32"/>
    </location>
    <ligand>
        <name>substrate</name>
    </ligand>
</feature>
<evidence type="ECO:0000256" key="11">
    <source>
        <dbReference type="PIRSR" id="PIRSR614732-2"/>
    </source>
</evidence>
<dbReference type="Proteomes" id="UP000321400">
    <property type="component" value="Unassembled WGS sequence"/>
</dbReference>
<evidence type="ECO:0000256" key="2">
    <source>
        <dbReference type="ARBA" id="ARBA00004861"/>
    </source>
</evidence>
<name>A0A511WX76_9BACI</name>
<sequence length="235" mass="25945">MHKPIYLALDFEDFNTADTFLTKHDLTDIPVKVGMELFYKEGPDVVKKLRARNQDVFLDLKLHDIPTTVYKAMKNIAKLDVQITNVHALGAGEMIRRAKEGLVEGSNKSVADLIAVTLLTSHSEKTVNEELRLSGSIDDSVLDLATLAKVNGADGVVCSALEVPRLKQRLGEAFLTVTPGIRLVDSEHDDQQRVATPAFAKQNGADYLVIGRSITQSNDPKKQYLKALEAYNRGE</sequence>
<dbReference type="PANTHER" id="PTHR32119:SF2">
    <property type="entry name" value="OROTIDINE 5'-PHOSPHATE DECARBOXYLASE"/>
    <property type="match status" value="1"/>
</dbReference>
<dbReference type="GO" id="GO:0004590">
    <property type="term" value="F:orotidine-5'-phosphate decarboxylase activity"/>
    <property type="evidence" value="ECO:0007669"/>
    <property type="project" value="UniProtKB-UniRule"/>
</dbReference>
<evidence type="ECO:0000256" key="9">
    <source>
        <dbReference type="HAMAP-Rule" id="MF_01200"/>
    </source>
</evidence>
<dbReference type="CDD" id="cd04725">
    <property type="entry name" value="OMP_decarboxylase_like"/>
    <property type="match status" value="1"/>
</dbReference>
<dbReference type="Pfam" id="PF00215">
    <property type="entry name" value="OMPdecase"/>
    <property type="match status" value="1"/>
</dbReference>
<dbReference type="EC" id="4.1.1.23" evidence="9"/>
<feature type="binding site" evidence="9 11">
    <location>
        <position position="212"/>
    </location>
    <ligand>
        <name>substrate</name>
    </ligand>
</feature>
<dbReference type="InterPro" id="IPR014732">
    <property type="entry name" value="OMPdecase"/>
</dbReference>
<evidence type="ECO:0000256" key="4">
    <source>
        <dbReference type="ARBA" id="ARBA00022793"/>
    </source>
</evidence>
<feature type="domain" description="Orotidine 5'-phosphate decarboxylase" evidence="13">
    <location>
        <begin position="4"/>
        <end position="227"/>
    </location>
</feature>
<accession>A0A511WX76</accession>
<evidence type="ECO:0000256" key="12">
    <source>
        <dbReference type="RuleBase" id="RU000512"/>
    </source>
</evidence>
<feature type="active site" description="For OMPdecase activity" evidence="10">
    <location>
        <position position="59"/>
    </location>
</feature>
<dbReference type="PANTHER" id="PTHR32119">
    <property type="entry name" value="OROTIDINE 5'-PHOSPHATE DECARBOXYLASE"/>
    <property type="match status" value="1"/>
</dbReference>
<evidence type="ECO:0000256" key="3">
    <source>
        <dbReference type="ARBA" id="ARBA00011738"/>
    </source>
</evidence>
<feature type="binding site" evidence="9 11">
    <location>
        <position position="191"/>
    </location>
    <ligand>
        <name>substrate</name>
    </ligand>
</feature>
<organism evidence="14 15">
    <name type="scientific">Halolactibacillus alkaliphilus</name>
    <dbReference type="NCBI Taxonomy" id="442899"/>
    <lineage>
        <taxon>Bacteria</taxon>
        <taxon>Bacillati</taxon>
        <taxon>Bacillota</taxon>
        <taxon>Bacilli</taxon>
        <taxon>Bacillales</taxon>
        <taxon>Bacillaceae</taxon>
        <taxon>Halolactibacillus</taxon>
    </lineage>
</organism>
<dbReference type="GO" id="GO:0005829">
    <property type="term" value="C:cytosol"/>
    <property type="evidence" value="ECO:0007669"/>
    <property type="project" value="TreeGrafter"/>
</dbReference>